<dbReference type="PANTHER" id="PTHR11373:SF4">
    <property type="entry name" value="DEOXYNUCLEOSIDE TRIPHOSPHATE TRIPHOSPHOHYDROLASE SAMHD1"/>
    <property type="match status" value="1"/>
</dbReference>
<dbReference type="Proteomes" id="UP000773462">
    <property type="component" value="Unassembled WGS sequence"/>
</dbReference>
<comment type="caution">
    <text evidence="2">The sequence shown here is derived from an EMBL/GenBank/DDBJ whole genome shotgun (WGS) entry which is preliminary data.</text>
</comment>
<protein>
    <submittedName>
        <fullName evidence="2">HD superfamily phosphohydrolase</fullName>
    </submittedName>
</protein>
<evidence type="ECO:0000313" key="3">
    <source>
        <dbReference type="Proteomes" id="UP000773462"/>
    </source>
</evidence>
<evidence type="ECO:0000259" key="1">
    <source>
        <dbReference type="PROSITE" id="PS51831"/>
    </source>
</evidence>
<feature type="domain" description="HD" evidence="1">
    <location>
        <begin position="60"/>
        <end position="161"/>
    </location>
</feature>
<gene>
    <name evidence="2" type="ORF">J2Z70_004207</name>
</gene>
<keyword evidence="3" id="KW-1185">Reference proteome</keyword>
<dbReference type="InterPro" id="IPR006674">
    <property type="entry name" value="HD_domain"/>
</dbReference>
<reference evidence="2 3" key="1">
    <citation type="submission" date="2021-03" db="EMBL/GenBank/DDBJ databases">
        <title>Genomic Encyclopedia of Type Strains, Phase IV (KMG-IV): sequencing the most valuable type-strain genomes for metagenomic binning, comparative biology and taxonomic classification.</title>
        <authorList>
            <person name="Goeker M."/>
        </authorList>
    </citation>
    <scope>NUCLEOTIDE SEQUENCE [LARGE SCALE GENOMIC DNA]</scope>
    <source>
        <strain evidence="2 3">DSM 101953</strain>
    </source>
</reference>
<sequence length="330" mass="37814">MDFRLRLDGALDEIYEPLWKLQIQLTDEEKALLRSKKVRRLHYIRHGGASFINTHHTYSRLQHTLGVFALTAHFEPDNRTLRAAALLHDIGHAPFSHTLEALPGVDHHEWTREAVFSQEIVDILARANIRTTDVMDYIDGSKRSLLRNKDGILHADHLDSWVRSAFVGGYLTISTGELLEAMSYRNENLQFTLEAGKQVTELIWVEARMHASPANIGVNAIMRKLAGRLIHKDEFEAAKLPIMTDTHIEQLLCSNPDTREEYEQLLMESWRIRVSRAKPAFPVETAVLSKLYLAMPLIQGVVITEYSQDCLATVNQLTELLGTYYVWWEC</sequence>
<dbReference type="SMART" id="SM00471">
    <property type="entry name" value="HDc"/>
    <property type="match status" value="1"/>
</dbReference>
<accession>A0ABS4NVG8</accession>
<dbReference type="Gene3D" id="1.10.3210.10">
    <property type="entry name" value="Hypothetical protein af1432"/>
    <property type="match status" value="1"/>
</dbReference>
<name>A0ABS4NVG8_9BACL</name>
<dbReference type="EMBL" id="JAGGLV010000015">
    <property type="protein sequence ID" value="MBP2114046.1"/>
    <property type="molecule type" value="Genomic_DNA"/>
</dbReference>
<dbReference type="PANTHER" id="PTHR11373">
    <property type="entry name" value="DEOXYNUCLEOSIDE TRIPHOSPHATE TRIPHOSPHOHYDROLASE"/>
    <property type="match status" value="1"/>
</dbReference>
<evidence type="ECO:0000313" key="2">
    <source>
        <dbReference type="EMBL" id="MBP2114046.1"/>
    </source>
</evidence>
<dbReference type="InterPro" id="IPR003607">
    <property type="entry name" value="HD/PDEase_dom"/>
</dbReference>
<dbReference type="InterPro" id="IPR050135">
    <property type="entry name" value="dGTPase-like"/>
</dbReference>
<dbReference type="PROSITE" id="PS51831">
    <property type="entry name" value="HD"/>
    <property type="match status" value="1"/>
</dbReference>
<dbReference type="CDD" id="cd00077">
    <property type="entry name" value="HDc"/>
    <property type="match status" value="1"/>
</dbReference>
<dbReference type="SUPFAM" id="SSF109604">
    <property type="entry name" value="HD-domain/PDEase-like"/>
    <property type="match status" value="1"/>
</dbReference>
<dbReference type="Pfam" id="PF01966">
    <property type="entry name" value="HD"/>
    <property type="match status" value="1"/>
</dbReference>
<organism evidence="2 3">
    <name type="scientific">Paenibacillus silagei</name>
    <dbReference type="NCBI Taxonomy" id="1670801"/>
    <lineage>
        <taxon>Bacteria</taxon>
        <taxon>Bacillati</taxon>
        <taxon>Bacillota</taxon>
        <taxon>Bacilli</taxon>
        <taxon>Bacillales</taxon>
        <taxon>Paenibacillaceae</taxon>
        <taxon>Paenibacillus</taxon>
    </lineage>
</organism>
<dbReference type="RefSeq" id="WP_209876378.1">
    <property type="nucleotide sequence ID" value="NZ_JAGGLV010000015.1"/>
</dbReference>
<proteinExistence type="predicted"/>